<feature type="compositionally biased region" description="Basic and acidic residues" evidence="1">
    <location>
        <begin position="39"/>
        <end position="53"/>
    </location>
</feature>
<evidence type="ECO:0000313" key="3">
    <source>
        <dbReference type="Proteomes" id="UP000824540"/>
    </source>
</evidence>
<evidence type="ECO:0000256" key="1">
    <source>
        <dbReference type="SAM" id="MobiDB-lite"/>
    </source>
</evidence>
<dbReference type="Proteomes" id="UP000824540">
    <property type="component" value="Unassembled WGS sequence"/>
</dbReference>
<name>A0A8T2P5D8_9TELE</name>
<keyword evidence="3" id="KW-1185">Reference proteome</keyword>
<gene>
    <name evidence="2" type="ORF">JZ751_003758</name>
</gene>
<organism evidence="2 3">
    <name type="scientific">Albula glossodonta</name>
    <name type="common">roundjaw bonefish</name>
    <dbReference type="NCBI Taxonomy" id="121402"/>
    <lineage>
        <taxon>Eukaryota</taxon>
        <taxon>Metazoa</taxon>
        <taxon>Chordata</taxon>
        <taxon>Craniata</taxon>
        <taxon>Vertebrata</taxon>
        <taxon>Euteleostomi</taxon>
        <taxon>Actinopterygii</taxon>
        <taxon>Neopterygii</taxon>
        <taxon>Teleostei</taxon>
        <taxon>Albuliformes</taxon>
        <taxon>Albulidae</taxon>
        <taxon>Albula</taxon>
    </lineage>
</organism>
<reference evidence="2" key="1">
    <citation type="thesis" date="2021" institute="BYU ScholarsArchive" country="Provo, UT, USA">
        <title>Applications of and Algorithms for Genome Assembly and Genomic Analyses with an Emphasis on Marine Teleosts.</title>
        <authorList>
            <person name="Pickett B.D."/>
        </authorList>
    </citation>
    <scope>NUCLEOTIDE SEQUENCE</scope>
    <source>
        <strain evidence="2">HI-2016</strain>
    </source>
</reference>
<comment type="caution">
    <text evidence="2">The sequence shown here is derived from an EMBL/GenBank/DDBJ whole genome shotgun (WGS) entry which is preliminary data.</text>
</comment>
<dbReference type="AlphaFoldDB" id="A0A8T2P5D8"/>
<feature type="region of interest" description="Disordered" evidence="1">
    <location>
        <begin position="39"/>
        <end position="75"/>
    </location>
</feature>
<protein>
    <submittedName>
        <fullName evidence="2">Uncharacterized protein</fullName>
    </submittedName>
</protein>
<proteinExistence type="predicted"/>
<dbReference type="EMBL" id="JAFBMS010000012">
    <property type="protein sequence ID" value="KAG9347744.1"/>
    <property type="molecule type" value="Genomic_DNA"/>
</dbReference>
<evidence type="ECO:0000313" key="2">
    <source>
        <dbReference type="EMBL" id="KAG9347744.1"/>
    </source>
</evidence>
<sequence>MWQPSCSQTCLVWSSDLGKKGDYLSYTSVDTVLTRHQRRWESGRQQHSTHKDPLSCSMYGDPTRQARTPGVLCKR</sequence>
<accession>A0A8T2P5D8</accession>